<dbReference type="Proteomes" id="UP001162793">
    <property type="component" value="Unassembled WGS sequence"/>
</dbReference>
<dbReference type="EMBL" id="JAMYWC010000005">
    <property type="protein sequence ID" value="MCP1174362.1"/>
    <property type="molecule type" value="Genomic_DNA"/>
</dbReference>
<evidence type="ECO:0000313" key="2">
    <source>
        <dbReference type="Proteomes" id="UP001162793"/>
    </source>
</evidence>
<comment type="caution">
    <text evidence="1">The sequence shown here is derived from an EMBL/GenBank/DDBJ whole genome shotgun (WGS) entry which is preliminary data.</text>
</comment>
<proteinExistence type="predicted"/>
<organism evidence="1 2">
    <name type="scientific">Ralstonia chuxiongensis</name>
    <dbReference type="NCBI Taxonomy" id="2957504"/>
    <lineage>
        <taxon>Bacteria</taxon>
        <taxon>Pseudomonadati</taxon>
        <taxon>Pseudomonadota</taxon>
        <taxon>Betaproteobacteria</taxon>
        <taxon>Burkholderiales</taxon>
        <taxon>Burkholderiaceae</taxon>
        <taxon>Ralstonia</taxon>
    </lineage>
</organism>
<name>A0AA42BLX1_9RALS</name>
<dbReference type="RefSeq" id="WP_253539821.1">
    <property type="nucleotide sequence ID" value="NZ_JAMYWC010000005.1"/>
</dbReference>
<accession>A0AA42BLX1</accession>
<dbReference type="AlphaFoldDB" id="A0AA42BLX1"/>
<keyword evidence="2" id="KW-1185">Reference proteome</keyword>
<sequence>MELKEARHTAGQLLLKLIEHQPYLLQTPQPVAGVTGAAAALFCEHFIETYAAYLVKTTA</sequence>
<reference evidence="2" key="1">
    <citation type="journal article" date="2023" name="Front. Microbiol.">
        <title>Ralstonia chuxiongensis sp. nov., Ralstonia mojiangensis sp. nov., and Ralstonia soli sp. nov., isolated from tobacco fields, are three novel species in the family Burkholderiaceae.</title>
        <authorList>
            <person name="Lu C.H."/>
            <person name="Zhang Y.Y."/>
            <person name="Jiang N."/>
            <person name="Chen W."/>
            <person name="Shao X."/>
            <person name="Zhao Z.M."/>
            <person name="Lu W.L."/>
            <person name="Hu X."/>
            <person name="Xi Y.X."/>
            <person name="Zou S.Y."/>
            <person name="Wei Q.J."/>
            <person name="Lin Z.L."/>
            <person name="Gong L."/>
            <person name="Gai X.T."/>
            <person name="Zhang L.Q."/>
            <person name="Li J.Y."/>
            <person name="Jin Y."/>
            <person name="Xia Z.Y."/>
        </authorList>
    </citation>
    <scope>NUCLEOTIDE SEQUENCE [LARGE SCALE GENOMIC DNA]</scope>
    <source>
        <strain evidence="2">21YRMH01-3</strain>
    </source>
</reference>
<evidence type="ECO:0000313" key="1">
    <source>
        <dbReference type="EMBL" id="MCP1174362.1"/>
    </source>
</evidence>
<gene>
    <name evidence="1" type="ORF">NKG59_18520</name>
</gene>
<protein>
    <submittedName>
        <fullName evidence="1">Uncharacterized protein</fullName>
    </submittedName>
</protein>